<reference evidence="1" key="1">
    <citation type="journal article" date="2019" name="bioRxiv">
        <title>The Genome of the Zebra Mussel, Dreissena polymorpha: A Resource for Invasive Species Research.</title>
        <authorList>
            <person name="McCartney M.A."/>
            <person name="Auch B."/>
            <person name="Kono T."/>
            <person name="Mallez S."/>
            <person name="Zhang Y."/>
            <person name="Obille A."/>
            <person name="Becker A."/>
            <person name="Abrahante J.E."/>
            <person name="Garbe J."/>
            <person name="Badalamenti J.P."/>
            <person name="Herman A."/>
            <person name="Mangelson H."/>
            <person name="Liachko I."/>
            <person name="Sullivan S."/>
            <person name="Sone E.D."/>
            <person name="Koren S."/>
            <person name="Silverstein K.A.T."/>
            <person name="Beckman K.B."/>
            <person name="Gohl D.M."/>
        </authorList>
    </citation>
    <scope>NUCLEOTIDE SEQUENCE</scope>
    <source>
        <strain evidence="1">Duluth1</strain>
        <tissue evidence="1">Whole animal</tissue>
    </source>
</reference>
<accession>A0A9D4BPZ8</accession>
<reference evidence="1" key="2">
    <citation type="submission" date="2020-11" db="EMBL/GenBank/DDBJ databases">
        <authorList>
            <person name="McCartney M.A."/>
            <person name="Auch B."/>
            <person name="Kono T."/>
            <person name="Mallez S."/>
            <person name="Becker A."/>
            <person name="Gohl D.M."/>
            <person name="Silverstein K.A.T."/>
            <person name="Koren S."/>
            <person name="Bechman K.B."/>
            <person name="Herman A."/>
            <person name="Abrahante J.E."/>
            <person name="Garbe J."/>
        </authorList>
    </citation>
    <scope>NUCLEOTIDE SEQUENCE</scope>
    <source>
        <strain evidence="1">Duluth1</strain>
        <tissue evidence="1">Whole animal</tissue>
    </source>
</reference>
<evidence type="ECO:0000313" key="2">
    <source>
        <dbReference type="Proteomes" id="UP000828390"/>
    </source>
</evidence>
<sequence length="105" mass="12301">MGKSAQLPCGHVFQRIGTIFELNADIIRTNVLTKKYVLTEFHEDWTINVHLRVLKRFYSSHITKNIPTSGGPFIQQTGTIFEFIQYSIIKESRFYYRHKKKNAPP</sequence>
<comment type="caution">
    <text evidence="1">The sequence shown here is derived from an EMBL/GenBank/DDBJ whole genome shotgun (WGS) entry which is preliminary data.</text>
</comment>
<name>A0A9D4BPZ8_DREPO</name>
<evidence type="ECO:0000313" key="1">
    <source>
        <dbReference type="EMBL" id="KAH3700967.1"/>
    </source>
</evidence>
<protein>
    <submittedName>
        <fullName evidence="1">Uncharacterized protein</fullName>
    </submittedName>
</protein>
<dbReference type="Proteomes" id="UP000828390">
    <property type="component" value="Unassembled WGS sequence"/>
</dbReference>
<organism evidence="1 2">
    <name type="scientific">Dreissena polymorpha</name>
    <name type="common">Zebra mussel</name>
    <name type="synonym">Mytilus polymorpha</name>
    <dbReference type="NCBI Taxonomy" id="45954"/>
    <lineage>
        <taxon>Eukaryota</taxon>
        <taxon>Metazoa</taxon>
        <taxon>Spiralia</taxon>
        <taxon>Lophotrochozoa</taxon>
        <taxon>Mollusca</taxon>
        <taxon>Bivalvia</taxon>
        <taxon>Autobranchia</taxon>
        <taxon>Heteroconchia</taxon>
        <taxon>Euheterodonta</taxon>
        <taxon>Imparidentia</taxon>
        <taxon>Neoheterodontei</taxon>
        <taxon>Myida</taxon>
        <taxon>Dreissenoidea</taxon>
        <taxon>Dreissenidae</taxon>
        <taxon>Dreissena</taxon>
    </lineage>
</organism>
<keyword evidence="2" id="KW-1185">Reference proteome</keyword>
<dbReference type="AlphaFoldDB" id="A0A9D4BPZ8"/>
<dbReference type="EMBL" id="JAIWYP010000015">
    <property type="protein sequence ID" value="KAH3700967.1"/>
    <property type="molecule type" value="Genomic_DNA"/>
</dbReference>
<gene>
    <name evidence="1" type="ORF">DPMN_075949</name>
</gene>
<proteinExistence type="predicted"/>